<dbReference type="EMBL" id="JAHFXS010000047">
    <property type="protein sequence ID" value="KAG9990107.1"/>
    <property type="molecule type" value="Genomic_DNA"/>
</dbReference>
<evidence type="ECO:0000313" key="3">
    <source>
        <dbReference type="Proteomes" id="UP000729357"/>
    </source>
</evidence>
<evidence type="ECO:0000313" key="2">
    <source>
        <dbReference type="EMBL" id="KAG9990107.1"/>
    </source>
</evidence>
<name>A0A9P8G3I6_AURME</name>
<proteinExistence type="predicted"/>
<evidence type="ECO:0000256" key="1">
    <source>
        <dbReference type="SAM" id="MobiDB-lite"/>
    </source>
</evidence>
<dbReference type="Proteomes" id="UP000729357">
    <property type="component" value="Unassembled WGS sequence"/>
</dbReference>
<feature type="non-terminal residue" evidence="2">
    <location>
        <position position="627"/>
    </location>
</feature>
<organism evidence="2 3">
    <name type="scientific">Aureobasidium melanogenum</name>
    <name type="common">Aureobasidium pullulans var. melanogenum</name>
    <dbReference type="NCBI Taxonomy" id="46634"/>
    <lineage>
        <taxon>Eukaryota</taxon>
        <taxon>Fungi</taxon>
        <taxon>Dikarya</taxon>
        <taxon>Ascomycota</taxon>
        <taxon>Pezizomycotina</taxon>
        <taxon>Dothideomycetes</taxon>
        <taxon>Dothideomycetidae</taxon>
        <taxon>Dothideales</taxon>
        <taxon>Saccotheciaceae</taxon>
        <taxon>Aureobasidium</taxon>
    </lineage>
</organism>
<feature type="compositionally biased region" description="Polar residues" evidence="1">
    <location>
        <begin position="334"/>
        <end position="360"/>
    </location>
</feature>
<gene>
    <name evidence="2" type="ORF">KCU98_g1391</name>
</gene>
<protein>
    <submittedName>
        <fullName evidence="2">Uncharacterized protein</fullName>
    </submittedName>
</protein>
<reference evidence="2" key="2">
    <citation type="submission" date="2021-08" db="EMBL/GenBank/DDBJ databases">
        <authorList>
            <person name="Gostincar C."/>
            <person name="Sun X."/>
            <person name="Song Z."/>
            <person name="Gunde-Cimerman N."/>
        </authorList>
    </citation>
    <scope>NUCLEOTIDE SEQUENCE</scope>
    <source>
        <strain evidence="2">EXF-9298</strain>
    </source>
</reference>
<feature type="region of interest" description="Disordered" evidence="1">
    <location>
        <begin position="277"/>
        <end position="361"/>
    </location>
</feature>
<feature type="compositionally biased region" description="Polar residues" evidence="1">
    <location>
        <begin position="283"/>
        <end position="310"/>
    </location>
</feature>
<reference evidence="2" key="1">
    <citation type="journal article" date="2021" name="J Fungi (Basel)">
        <title>Virulence traits and population genomics of the black yeast Aureobasidium melanogenum.</title>
        <authorList>
            <person name="Cernosa A."/>
            <person name="Sun X."/>
            <person name="Gostincar C."/>
            <person name="Fang C."/>
            <person name="Gunde-Cimerman N."/>
            <person name="Song Z."/>
        </authorList>
    </citation>
    <scope>NUCLEOTIDE SEQUENCE</scope>
    <source>
        <strain evidence="2">EXF-9298</strain>
    </source>
</reference>
<sequence length="627" mass="70216">MMSSSPPLASALDAEWILREPCVVKWEDSNHEFKILGLEPHLVTLWIGMRKTDRIWVAMLQRTITFEYSCRPKPFHFFMFLDPRDLRIEKDPLTDSSTLDKLHKAQPNRLQHGWLSGRVPLGQLQTPGRVLMKRQLPTDKAWSGTPLHLLMEIESLSKASEFELYVSNQKHVRKVMSRLEHELPKILPPVHIDLNEIYEGRGGAWDAWNTYSDELVSSHRADQPAATELPPPYDQALAQSIGTSRRLSTPPLLKRLCEDDTSTNKRTRGSEWEWYEANYPFGSPTQENTPTPTRERLSLQSTEDNQSIQEGQPIGEEGTPQSVHSPLLVELSRDQSTQGSSSPSHQRTPTHPSTISCNKSNDIRDIQAPPYAVSEASTASLDQLNIKPTIFTTRPQAQPSPTITLTLTDLETLIAKTIRAQIPTIAAQVQTRNVATELTAWAQPSIADYIDAHMPAIMHEAASAHVSDVNDEFESAAASLHETKDEAITEIRSAEESGVQEVHRESQIAIDDLQEQSQRLSGALEDKCTELEDRLDAKMGSSTTPVYARHPPIPGNSAKEAVKVFERFHRARLSSEEQVKVLLSIAKFNNAEVFVAADRESRRMLVAHWSGRKDYSLLPPPSAGAAE</sequence>
<dbReference type="AlphaFoldDB" id="A0A9P8G3I6"/>
<keyword evidence="3" id="KW-1185">Reference proteome</keyword>
<accession>A0A9P8G3I6</accession>
<comment type="caution">
    <text evidence="2">The sequence shown here is derived from an EMBL/GenBank/DDBJ whole genome shotgun (WGS) entry which is preliminary data.</text>
</comment>